<evidence type="ECO:0000313" key="4">
    <source>
        <dbReference type="EMBL" id="ARF10020.1"/>
    </source>
</evidence>
<protein>
    <submittedName>
        <fullName evidence="4">Autophagy protein Atg8 ubiquitin-like protein</fullName>
    </submittedName>
</protein>
<gene>
    <name evidence="4" type="ORF">Indivirus_8_10</name>
</gene>
<organism evidence="4">
    <name type="scientific">Indivirus ILV1</name>
    <dbReference type="NCBI Taxonomy" id="1977633"/>
    <lineage>
        <taxon>Viruses</taxon>
        <taxon>Varidnaviria</taxon>
        <taxon>Bamfordvirae</taxon>
        <taxon>Nucleocytoviricota</taxon>
        <taxon>Megaviricetes</taxon>
        <taxon>Imitervirales</taxon>
        <taxon>Mimiviridae</taxon>
        <taxon>Klosneuvirinae</taxon>
        <taxon>Indivirus</taxon>
    </lineage>
</organism>
<sequence>MNDSQSTDMIPFKRNPFEIRAEVAKQIMEQYPDRYPLIVDFGHSNQNNIVIKKKKFLVPGNITLREFILIARKMIKIERNDMTVQLSVTVAGHIVSQNNNITDLYARFKDLDGFLYIIISANY</sequence>
<accession>A0A1V0SE65</accession>
<name>A0A1V0SE65_9VIRU</name>
<dbReference type="EMBL" id="KY684092">
    <property type="protein sequence ID" value="ARF10020.1"/>
    <property type="molecule type" value="Genomic_DNA"/>
</dbReference>
<dbReference type="InterPro" id="IPR029071">
    <property type="entry name" value="Ubiquitin-like_domsf"/>
</dbReference>
<dbReference type="Gene3D" id="3.10.20.90">
    <property type="entry name" value="Phosphatidylinositol 3-kinase Catalytic Subunit, Chain A, domain 1"/>
    <property type="match status" value="1"/>
</dbReference>
<dbReference type="PANTHER" id="PTHR10969">
    <property type="entry name" value="MICROTUBULE-ASSOCIATED PROTEINS 1A/1B LIGHT CHAIN 3-RELATED"/>
    <property type="match status" value="1"/>
</dbReference>
<keyword evidence="2" id="KW-0472">Membrane</keyword>
<evidence type="ECO:0000256" key="3">
    <source>
        <dbReference type="ARBA" id="ARBA00023288"/>
    </source>
</evidence>
<reference evidence="4" key="1">
    <citation type="journal article" date="2017" name="Science">
        <title>Giant viruses with an expanded complement of translation system components.</title>
        <authorList>
            <person name="Schulz F."/>
            <person name="Yutin N."/>
            <person name="Ivanova N.N."/>
            <person name="Ortega D.R."/>
            <person name="Lee T.K."/>
            <person name="Vierheilig J."/>
            <person name="Daims H."/>
            <person name="Horn M."/>
            <person name="Wagner M."/>
            <person name="Jensen G.J."/>
            <person name="Kyrpides N.C."/>
            <person name="Koonin E.V."/>
            <person name="Woyke T."/>
        </authorList>
    </citation>
    <scope>NUCLEOTIDE SEQUENCE</scope>
    <source>
        <strain evidence="4">ILV1</strain>
    </source>
</reference>
<evidence type="ECO:0000256" key="1">
    <source>
        <dbReference type="ARBA" id="ARBA00004370"/>
    </source>
</evidence>
<dbReference type="Pfam" id="PF02991">
    <property type="entry name" value="ATG8"/>
    <property type="match status" value="1"/>
</dbReference>
<proteinExistence type="predicted"/>
<comment type="subcellular location">
    <subcellularLocation>
        <location evidence="1">Membrane</location>
    </subcellularLocation>
</comment>
<dbReference type="SUPFAM" id="SSF54236">
    <property type="entry name" value="Ubiquitin-like"/>
    <property type="match status" value="1"/>
</dbReference>
<keyword evidence="3" id="KW-0449">Lipoprotein</keyword>
<dbReference type="InterPro" id="IPR004241">
    <property type="entry name" value="Atg8-like"/>
</dbReference>
<dbReference type="GO" id="GO:0016020">
    <property type="term" value="C:membrane"/>
    <property type="evidence" value="ECO:0007669"/>
    <property type="project" value="UniProtKB-SubCell"/>
</dbReference>
<evidence type="ECO:0000256" key="2">
    <source>
        <dbReference type="ARBA" id="ARBA00023136"/>
    </source>
</evidence>